<accession>A0ABQ7UU97</accession>
<sequence>MQVRALAIIVVFEPATVILGGEGEHIASKICPSPSKIGHQCQSTVPTKKDLPNKRRPWKKVTETWQYKGPIQPQEQVCEQNKEAEQIARENSSYITTEKGKNEIEQEQGKQTPGEMSQINMRPNAGGKHLDFNYTDFPILEAIPTRNGFESLMHSKLASLPIDRGGASKTC</sequence>
<name>A0ABQ7UU97_SOLTU</name>
<protein>
    <submittedName>
        <fullName evidence="3">Uncharacterized protein</fullName>
    </submittedName>
</protein>
<dbReference type="EMBL" id="JAIVGD010000018">
    <property type="protein sequence ID" value="KAH0754779.1"/>
    <property type="molecule type" value="Genomic_DNA"/>
</dbReference>
<comment type="caution">
    <text evidence="3">The sequence shown here is derived from an EMBL/GenBank/DDBJ whole genome shotgun (WGS) entry which is preliminary data.</text>
</comment>
<reference evidence="3 4" key="1">
    <citation type="journal article" date="2021" name="bioRxiv">
        <title>Chromosome-scale and haplotype-resolved genome assembly of a tetraploid potato cultivar.</title>
        <authorList>
            <person name="Sun H."/>
            <person name="Jiao W.-B."/>
            <person name="Krause K."/>
            <person name="Campoy J.A."/>
            <person name="Goel M."/>
            <person name="Folz-Donahue K."/>
            <person name="Kukat C."/>
            <person name="Huettel B."/>
            <person name="Schneeberger K."/>
        </authorList>
    </citation>
    <scope>NUCLEOTIDE SEQUENCE [LARGE SCALE GENOMIC DNA]</scope>
    <source>
        <strain evidence="3">SolTubOtavaFocal</strain>
        <tissue evidence="3">Leaves</tissue>
    </source>
</reference>
<evidence type="ECO:0000256" key="2">
    <source>
        <dbReference type="SAM" id="SignalP"/>
    </source>
</evidence>
<gene>
    <name evidence="3" type="ORF">KY290_025049</name>
</gene>
<feature type="compositionally biased region" description="Basic and acidic residues" evidence="1">
    <location>
        <begin position="98"/>
        <end position="108"/>
    </location>
</feature>
<evidence type="ECO:0000313" key="4">
    <source>
        <dbReference type="Proteomes" id="UP000826656"/>
    </source>
</evidence>
<keyword evidence="4" id="KW-1185">Reference proteome</keyword>
<feature type="region of interest" description="Disordered" evidence="1">
    <location>
        <begin position="97"/>
        <end position="124"/>
    </location>
</feature>
<dbReference type="Proteomes" id="UP000826656">
    <property type="component" value="Unassembled WGS sequence"/>
</dbReference>
<feature type="signal peptide" evidence="2">
    <location>
        <begin position="1"/>
        <end position="20"/>
    </location>
</feature>
<organism evidence="3 4">
    <name type="scientific">Solanum tuberosum</name>
    <name type="common">Potato</name>
    <dbReference type="NCBI Taxonomy" id="4113"/>
    <lineage>
        <taxon>Eukaryota</taxon>
        <taxon>Viridiplantae</taxon>
        <taxon>Streptophyta</taxon>
        <taxon>Embryophyta</taxon>
        <taxon>Tracheophyta</taxon>
        <taxon>Spermatophyta</taxon>
        <taxon>Magnoliopsida</taxon>
        <taxon>eudicotyledons</taxon>
        <taxon>Gunneridae</taxon>
        <taxon>Pentapetalae</taxon>
        <taxon>asterids</taxon>
        <taxon>lamiids</taxon>
        <taxon>Solanales</taxon>
        <taxon>Solanaceae</taxon>
        <taxon>Solanoideae</taxon>
        <taxon>Solaneae</taxon>
        <taxon>Solanum</taxon>
    </lineage>
</organism>
<proteinExistence type="predicted"/>
<evidence type="ECO:0000256" key="1">
    <source>
        <dbReference type="SAM" id="MobiDB-lite"/>
    </source>
</evidence>
<keyword evidence="2" id="KW-0732">Signal</keyword>
<evidence type="ECO:0000313" key="3">
    <source>
        <dbReference type="EMBL" id="KAH0754779.1"/>
    </source>
</evidence>
<feature type="chain" id="PRO_5046221583" evidence="2">
    <location>
        <begin position="21"/>
        <end position="171"/>
    </location>
</feature>
<feature type="compositionally biased region" description="Polar residues" evidence="1">
    <location>
        <begin position="109"/>
        <end position="121"/>
    </location>
</feature>